<evidence type="ECO:0000313" key="3">
    <source>
        <dbReference type="Proteomes" id="UP001174136"/>
    </source>
</evidence>
<protein>
    <recommendedName>
        <fullName evidence="4">CCHC-type domain-containing protein</fullName>
    </recommendedName>
</protein>
<dbReference type="AlphaFoldDB" id="A0AA47NVE9"/>
<dbReference type="Gene3D" id="4.10.60.10">
    <property type="entry name" value="Zinc finger, CCHC-type"/>
    <property type="match status" value="1"/>
</dbReference>
<dbReference type="SUPFAM" id="SSF57756">
    <property type="entry name" value="Retrovirus zinc finger-like domains"/>
    <property type="match status" value="1"/>
</dbReference>
<reference evidence="2" key="1">
    <citation type="journal article" date="2023" name="Front. Mar. Sci.">
        <title>A new Merluccius polli reference genome to investigate the effects of global change in West African waters.</title>
        <authorList>
            <person name="Mateo J.L."/>
            <person name="Blanco-Fernandez C."/>
            <person name="Garcia-Vazquez E."/>
            <person name="Machado-Schiaffino G."/>
        </authorList>
    </citation>
    <scope>NUCLEOTIDE SEQUENCE</scope>
    <source>
        <strain evidence="2">C29</strain>
        <tissue evidence="2">Fin</tissue>
    </source>
</reference>
<evidence type="ECO:0008006" key="4">
    <source>
        <dbReference type="Google" id="ProtNLM"/>
    </source>
</evidence>
<dbReference type="PANTHER" id="PTHR46888:SF13">
    <property type="entry name" value="RIBONUCLEASE H"/>
    <property type="match status" value="1"/>
</dbReference>
<proteinExistence type="predicted"/>
<keyword evidence="3" id="KW-1185">Reference proteome</keyword>
<dbReference type="InterPro" id="IPR036875">
    <property type="entry name" value="Znf_CCHC_sf"/>
</dbReference>
<dbReference type="GO" id="GO:0008270">
    <property type="term" value="F:zinc ion binding"/>
    <property type="evidence" value="ECO:0007669"/>
    <property type="project" value="InterPro"/>
</dbReference>
<dbReference type="EMBL" id="JAOPHQ010004270">
    <property type="protein sequence ID" value="KAK0140086.1"/>
    <property type="molecule type" value="Genomic_DNA"/>
</dbReference>
<organism evidence="2 3">
    <name type="scientific">Merluccius polli</name>
    <name type="common">Benguela hake</name>
    <name type="synonym">Merluccius cadenati</name>
    <dbReference type="NCBI Taxonomy" id="89951"/>
    <lineage>
        <taxon>Eukaryota</taxon>
        <taxon>Metazoa</taxon>
        <taxon>Chordata</taxon>
        <taxon>Craniata</taxon>
        <taxon>Vertebrata</taxon>
        <taxon>Euteleostomi</taxon>
        <taxon>Actinopterygii</taxon>
        <taxon>Neopterygii</taxon>
        <taxon>Teleostei</taxon>
        <taxon>Neoteleostei</taxon>
        <taxon>Acanthomorphata</taxon>
        <taxon>Zeiogadaria</taxon>
        <taxon>Gadariae</taxon>
        <taxon>Gadiformes</taxon>
        <taxon>Gadoidei</taxon>
        <taxon>Merlucciidae</taxon>
        <taxon>Merluccius</taxon>
    </lineage>
</organism>
<dbReference type="PANTHER" id="PTHR46888">
    <property type="entry name" value="ZINC KNUCKLE DOMAINCONTAINING PROTEIN-RELATED"/>
    <property type="match status" value="1"/>
</dbReference>
<name>A0AA47NVE9_MERPO</name>
<feature type="region of interest" description="Disordered" evidence="1">
    <location>
        <begin position="79"/>
        <end position="104"/>
    </location>
</feature>
<sequence>MLLEYFKSALPEKMVIFLTEQKVTSPSKAAVLADEFVLTHTNAKGPPSPPQGDRECFYCHKKGHIIVDCFSLKHKQFSPNLPQSKGMGLKSVTTRYQDVTKSRP</sequence>
<accession>A0AA47NVE9</accession>
<dbReference type="Proteomes" id="UP001174136">
    <property type="component" value="Unassembled WGS sequence"/>
</dbReference>
<evidence type="ECO:0000313" key="2">
    <source>
        <dbReference type="EMBL" id="KAK0140086.1"/>
    </source>
</evidence>
<dbReference type="GO" id="GO:0003676">
    <property type="term" value="F:nucleic acid binding"/>
    <property type="evidence" value="ECO:0007669"/>
    <property type="project" value="InterPro"/>
</dbReference>
<evidence type="ECO:0000256" key="1">
    <source>
        <dbReference type="SAM" id="MobiDB-lite"/>
    </source>
</evidence>
<comment type="caution">
    <text evidence="2">The sequence shown here is derived from an EMBL/GenBank/DDBJ whole genome shotgun (WGS) entry which is preliminary data.</text>
</comment>
<gene>
    <name evidence="2" type="ORF">N1851_022971</name>
</gene>